<feature type="compositionally biased region" description="Basic and acidic residues" evidence="1">
    <location>
        <begin position="96"/>
        <end position="108"/>
    </location>
</feature>
<comment type="caution">
    <text evidence="2">The sequence shown here is derived from an EMBL/GenBank/DDBJ whole genome shotgun (WGS) entry which is preliminary data.</text>
</comment>
<evidence type="ECO:0000313" key="2">
    <source>
        <dbReference type="EMBL" id="OAD03678.1"/>
    </source>
</evidence>
<accession>A0A168LLG1</accession>
<dbReference type="Proteomes" id="UP000077051">
    <property type="component" value="Unassembled WGS sequence"/>
</dbReference>
<name>A0A168LLG1_MUCCL</name>
<dbReference type="OrthoDB" id="2209747at2759"/>
<keyword evidence="3" id="KW-1185">Reference proteome</keyword>
<sequence length="108" mass="12174">MGCCISHDKDQQKVNTIEVVLDENGVARRVAAGQGTHLIRIYPDKETKMERKPPVKPSEMSHLSRPQAAYYPKKSPMSCFPTSANRQKIHPNNDIIAKEEQLDSDEKA</sequence>
<dbReference type="AlphaFoldDB" id="A0A168LLG1"/>
<feature type="region of interest" description="Disordered" evidence="1">
    <location>
        <begin position="45"/>
        <end position="108"/>
    </location>
</feature>
<protein>
    <submittedName>
        <fullName evidence="2">Uncharacterized protein</fullName>
    </submittedName>
</protein>
<evidence type="ECO:0000313" key="3">
    <source>
        <dbReference type="Proteomes" id="UP000077051"/>
    </source>
</evidence>
<evidence type="ECO:0000256" key="1">
    <source>
        <dbReference type="SAM" id="MobiDB-lite"/>
    </source>
</evidence>
<proteinExistence type="predicted"/>
<gene>
    <name evidence="2" type="ORF">MUCCIDRAFT_189731</name>
</gene>
<organism evidence="2 3">
    <name type="scientific">Mucor lusitanicus CBS 277.49</name>
    <dbReference type="NCBI Taxonomy" id="747725"/>
    <lineage>
        <taxon>Eukaryota</taxon>
        <taxon>Fungi</taxon>
        <taxon>Fungi incertae sedis</taxon>
        <taxon>Mucoromycota</taxon>
        <taxon>Mucoromycotina</taxon>
        <taxon>Mucoromycetes</taxon>
        <taxon>Mucorales</taxon>
        <taxon>Mucorineae</taxon>
        <taxon>Mucoraceae</taxon>
        <taxon>Mucor</taxon>
    </lineage>
</organism>
<reference evidence="2 3" key="1">
    <citation type="submission" date="2015-06" db="EMBL/GenBank/DDBJ databases">
        <title>Expansion of signal transduction pathways in fungi by whole-genome duplication.</title>
        <authorList>
            <consortium name="DOE Joint Genome Institute"/>
            <person name="Corrochano L.M."/>
            <person name="Kuo A."/>
            <person name="Marcet-Houben M."/>
            <person name="Polaino S."/>
            <person name="Salamov A."/>
            <person name="Villalobos J.M."/>
            <person name="Alvarez M.I."/>
            <person name="Avalos J."/>
            <person name="Benito E.P."/>
            <person name="Benoit I."/>
            <person name="Burger G."/>
            <person name="Camino L.P."/>
            <person name="Canovas D."/>
            <person name="Cerda-Olmedo E."/>
            <person name="Cheng J.-F."/>
            <person name="Dominguez A."/>
            <person name="Elias M."/>
            <person name="Eslava A.P."/>
            <person name="Glaser F."/>
            <person name="Grimwood J."/>
            <person name="Gutierrez G."/>
            <person name="Heitman J."/>
            <person name="Henrissat B."/>
            <person name="Iturriaga E.A."/>
            <person name="Lang B.F."/>
            <person name="Lavin J.L."/>
            <person name="Lee S."/>
            <person name="Li W."/>
            <person name="Lindquist E."/>
            <person name="Lopez-Garcia S."/>
            <person name="Luque E.M."/>
            <person name="Marcos A.T."/>
            <person name="Martin J."/>
            <person name="Mccluskey K."/>
            <person name="Medina H.R."/>
            <person name="Miralles-Duran A."/>
            <person name="Miyazaki A."/>
            <person name="Munoz-Torres E."/>
            <person name="Oguiza J.A."/>
            <person name="Ohm R."/>
            <person name="Olmedo M."/>
            <person name="Orejas M."/>
            <person name="Ortiz-Castellanos L."/>
            <person name="Pisabarro A.G."/>
            <person name="Rodriguez-Romero J."/>
            <person name="Ruiz-Herrera J."/>
            <person name="Ruiz-Vazquez R."/>
            <person name="Sanz C."/>
            <person name="Schackwitz W."/>
            <person name="Schmutz J."/>
            <person name="Shahriari M."/>
            <person name="Shelest E."/>
            <person name="Silva-Franco F."/>
            <person name="Soanes D."/>
            <person name="Syed K."/>
            <person name="Tagua V.G."/>
            <person name="Talbot N.J."/>
            <person name="Thon M."/>
            <person name="De Vries R.P."/>
            <person name="Wiebenga A."/>
            <person name="Yadav J.S."/>
            <person name="Braun E.L."/>
            <person name="Baker S."/>
            <person name="Garre V."/>
            <person name="Horwitz B."/>
            <person name="Torres-Martinez S."/>
            <person name="Idnurm A."/>
            <person name="Herrera-Estrella A."/>
            <person name="Gabaldon T."/>
            <person name="Grigoriev I.V."/>
        </authorList>
    </citation>
    <scope>NUCLEOTIDE SEQUENCE [LARGE SCALE GENOMIC DNA]</scope>
    <source>
        <strain evidence="2 3">CBS 277.49</strain>
    </source>
</reference>
<dbReference type="EMBL" id="AMYB01000004">
    <property type="protein sequence ID" value="OAD03678.1"/>
    <property type="molecule type" value="Genomic_DNA"/>
</dbReference>
<dbReference type="VEuPathDB" id="FungiDB:MUCCIDRAFT_189731"/>